<dbReference type="Pfam" id="PF17972">
    <property type="entry name" value="bMG5"/>
    <property type="match status" value="1"/>
</dbReference>
<dbReference type="CDD" id="cd01100">
    <property type="entry name" value="APPLE_Factor_XI_like"/>
    <property type="match status" value="1"/>
</dbReference>
<evidence type="ECO:0000256" key="2">
    <source>
        <dbReference type="ARBA" id="ARBA00022729"/>
    </source>
</evidence>
<dbReference type="InterPro" id="IPR008930">
    <property type="entry name" value="Terpenoid_cyclase/PrenylTrfase"/>
</dbReference>
<proteinExistence type="inferred from homology"/>
<evidence type="ECO:0000256" key="4">
    <source>
        <dbReference type="ARBA" id="ARBA00023157"/>
    </source>
</evidence>
<feature type="domain" description="Apple" evidence="7">
    <location>
        <begin position="34"/>
        <end position="96"/>
    </location>
</feature>
<evidence type="ECO:0000313" key="10">
    <source>
        <dbReference type="EMBL" id="SIT81373.1"/>
    </source>
</evidence>
<gene>
    <name evidence="10" type="ORF">SAMN05421849_1469</name>
</gene>
<comment type="similarity">
    <text evidence="1">Belongs to the protease inhibitor I39 (alpha-2-macroglobulin) family. Bacterial alpha-2-macroglobulin subfamily.</text>
</comment>
<feature type="chain" id="PRO_5013226845" description="Apple domain-containing protein" evidence="6">
    <location>
        <begin position="24"/>
        <end position="1819"/>
    </location>
</feature>
<dbReference type="PANTHER" id="PTHR40094:SF1">
    <property type="entry name" value="UBIQUITIN DOMAIN-CONTAINING PROTEIN"/>
    <property type="match status" value="1"/>
</dbReference>
<feature type="region of interest" description="Disordered" evidence="5">
    <location>
        <begin position="768"/>
        <end position="798"/>
    </location>
</feature>
<dbReference type="Pfam" id="PF07678">
    <property type="entry name" value="TED_complement"/>
    <property type="match status" value="1"/>
</dbReference>
<dbReference type="GO" id="GO:0006508">
    <property type="term" value="P:proteolysis"/>
    <property type="evidence" value="ECO:0007669"/>
    <property type="project" value="InterPro"/>
</dbReference>
<dbReference type="Pfam" id="PF07703">
    <property type="entry name" value="A2M_BRD"/>
    <property type="match status" value="1"/>
</dbReference>
<dbReference type="Pfam" id="PF00024">
    <property type="entry name" value="PAN_1"/>
    <property type="match status" value="1"/>
</dbReference>
<dbReference type="InterPro" id="IPR041203">
    <property type="entry name" value="Bact_A2M_MG5"/>
</dbReference>
<dbReference type="EMBL" id="FTPS01000001">
    <property type="protein sequence ID" value="SIT81373.1"/>
    <property type="molecule type" value="Genomic_DNA"/>
</dbReference>
<sequence>MRHLGLVVRIWLCALLGAGALQAQEAVPDFRYLVSRDTDFHGTDLDALFDTDLESCTRACSANAGCEGFTFNSRSRACFPKTSIDRRSDFAGAVSAMRVATEPQVLQQQERRRGTLDFLRAEDFTRAAELARDLGFRHPAAGHDLDQALASRRSEESAGAHASALEWAGIAVSLSDRSDLWADYSRLSLLRAEDADRPRPLRERALSAAVSAYMRAEGDGARASALVQMAKALESLDRGAVMIPALRLANDLQPRAETGDALEAAIGKYGFRVSDTVVESDSAEPRICAEFSEPLRTSGVDYENFARLPESGLTVTSEDSRLCVEGVEHGKRYRVTLRRGLPAASGEELVKDVEIALYVRDRAPAVRFPGRAYILPKAADAALPVETVNASTLDLTLRRISDRNLLRSMQEQLFARPLSYWQEQTFDENIAEEVWSGTAEVMQELNEDMTTRLPLGDMIGDQPPGIYALTARIPGADPYDKPGATQWFVLSDIGISTMSGTDGLHVTLRSLADAGPIAGAEVSLVSRANAVLARAVSDAEGRVTFDPGLVRGLEGAAPALVLAERGGDQDAKQGGHDFAFLSLLDPAFDLSDRGVSGLPPAGPIDLFLTTDRGAYRAGESVHATVLARDDKAAALDDLTLTAVLKRPDGVEYAREVSQGGYAGGHVFGFDTGADVPRGTWRLDIYSDPEAPALASQPLLVEDFLPERIDFDLELPDEGLRLGEVAMLGIEARYLFGAPGADLEIEGEVNLAAAENLEGWPGYSFGREDARGSTTRREFGGEQTDATGHATIPLDLPEPDVTGQPLEARIVARLSDGSARPVERDLTVPVRSESPLIGIRPLFEDVVPEGGTAAFQVIALDPDLAPEATDLRWTLNRIETRYQWYELYGDWNWEPITRRNRVATGTIESGTAPVRLENGVDWGEYELVIERADGAYAETSLRFHAGWYAGGDSTATPDRLEMSLDRPSYSPGDTARLRINAHLDGEAEIAVLSNHVIDRRAVTLEEGETVIPLEVTEDWGTDAYVSATLIRPMDVQEGRNPARAVGLAHAQIEPGDRRLEVAIKAPDSVRPRQTQAIDLEIAGAAEGEEVWLTLAAVDLGILNLTGFEPPDPEGHYFGQHRLGVELRDVYGRLIDGMNGALGIIRSGGDAGAGLRRQSPPPTQKLLAQFSGPVSVDENGQASVDIDLPDFNGTVRLMAVAWSKRAVGQASRDMTVRDPVVVAVSTPNFLAPGDESRVRLDVTHADGPAGAVSIALEPRGEGITFGDTPGEFTLADGEKRSFSVPVQAGAPGDPGFDVVLTGPDGETLRQSFTLPVRANDPVVARTQRITLDAGGTFDFTGDVFAGLRPGGAQAMISAGALAKFDVPGLLSMLDRYPYGCTEQLASQAMPLLYLSSVAQEMGLGSQSALAAQVDRAIARVLTRQAPNGAFGLWSAESGDFWLDAYVADFLSRARAKGHDVPDRAFSMAMDNLRNQVNYAPDFDEGGEALAYGLLVLAREGAAAMGDLRYYADVKGDAFSTPLAAAQLGAALAAYGDQTRADAMFARAGRMIEARREDTALWRADYGTDLRDSAGVLTLLTEAGSQAVDREDLVTRIAASDRPRSTQEAAWSLLAAQSLVRQSEDSGLRLDGEPVSGPFVQLLAGDTPGAGHRITAAGGRAVELTLTTMGVPETPPAPGGTGYAIERQFYSLDGDPIEMDELSVGTRFVTLLKVTPFENTGARLVIDDPLPAGVEIDNPNLLRSGDMSAFDWIDPSDAEHAEFRSDRFVASVLNSGGNEVRLAYIARAVSPGRFHHPAPSVEDMYRPAFRARGETGSLAITE</sequence>
<dbReference type="Pfam" id="PF11974">
    <property type="entry name" value="bMG3"/>
    <property type="match status" value="1"/>
</dbReference>
<dbReference type="InterPro" id="IPR051802">
    <property type="entry name" value="YfhM-like"/>
</dbReference>
<evidence type="ECO:0000313" key="11">
    <source>
        <dbReference type="Proteomes" id="UP000192455"/>
    </source>
</evidence>
<dbReference type="Pfam" id="PF21142">
    <property type="entry name" value="A2M_bMG2"/>
    <property type="match status" value="1"/>
</dbReference>
<dbReference type="InterPro" id="IPR003609">
    <property type="entry name" value="Pan_app"/>
</dbReference>
<dbReference type="SMART" id="SM01360">
    <property type="entry name" value="A2M"/>
    <property type="match status" value="1"/>
</dbReference>
<dbReference type="InterPro" id="IPR021868">
    <property type="entry name" value="Alpha_2_Macroglob_MG3"/>
</dbReference>
<organism evidence="10 11">
    <name type="scientific">Pontibaca methylaminivorans</name>
    <dbReference type="NCBI Taxonomy" id="515897"/>
    <lineage>
        <taxon>Bacteria</taxon>
        <taxon>Pseudomonadati</taxon>
        <taxon>Pseudomonadota</taxon>
        <taxon>Alphaproteobacteria</taxon>
        <taxon>Rhodobacterales</taxon>
        <taxon>Roseobacteraceae</taxon>
        <taxon>Pontibaca</taxon>
    </lineage>
</organism>
<evidence type="ECO:0000259" key="8">
    <source>
        <dbReference type="SMART" id="SM01359"/>
    </source>
</evidence>
<evidence type="ECO:0000256" key="6">
    <source>
        <dbReference type="SAM" id="SignalP"/>
    </source>
</evidence>
<feature type="domain" description="Alpha-2-macroglobulin bait region" evidence="8">
    <location>
        <begin position="959"/>
        <end position="1103"/>
    </location>
</feature>
<feature type="domain" description="Alpha-2-macroglobulin" evidence="9">
    <location>
        <begin position="1165"/>
        <end position="1254"/>
    </location>
</feature>
<dbReference type="SMART" id="SM00223">
    <property type="entry name" value="APPLE"/>
    <property type="match status" value="1"/>
</dbReference>
<evidence type="ECO:0000259" key="7">
    <source>
        <dbReference type="SMART" id="SM00223"/>
    </source>
</evidence>
<accession>A0A1R3WSM0</accession>
<evidence type="ECO:0008006" key="12">
    <source>
        <dbReference type="Google" id="ProtNLM"/>
    </source>
</evidence>
<dbReference type="Gene3D" id="2.60.40.1930">
    <property type="match status" value="1"/>
</dbReference>
<evidence type="ECO:0000256" key="1">
    <source>
        <dbReference type="ARBA" id="ARBA00010556"/>
    </source>
</evidence>
<dbReference type="InterPro" id="IPR026284">
    <property type="entry name" value="A2MG_proteobact"/>
</dbReference>
<dbReference type="GO" id="GO:0004866">
    <property type="term" value="F:endopeptidase inhibitor activity"/>
    <property type="evidence" value="ECO:0007669"/>
    <property type="project" value="InterPro"/>
</dbReference>
<keyword evidence="11" id="KW-1185">Reference proteome</keyword>
<dbReference type="Gene3D" id="1.50.10.20">
    <property type="match status" value="1"/>
</dbReference>
<dbReference type="PIRSF" id="PIRSF038980">
    <property type="entry name" value="A2M_bac"/>
    <property type="match status" value="1"/>
</dbReference>
<dbReference type="InterPro" id="IPR041246">
    <property type="entry name" value="Bact_MG10"/>
</dbReference>
<dbReference type="PANTHER" id="PTHR40094">
    <property type="entry name" value="ALPHA-2-MACROGLOBULIN HOMOLOG"/>
    <property type="match status" value="1"/>
</dbReference>
<evidence type="ECO:0000259" key="9">
    <source>
        <dbReference type="SMART" id="SM01360"/>
    </source>
</evidence>
<dbReference type="STRING" id="515897.SAMN05421849_1469"/>
<dbReference type="InterPro" id="IPR000177">
    <property type="entry name" value="Apple"/>
</dbReference>
<evidence type="ECO:0000256" key="5">
    <source>
        <dbReference type="SAM" id="MobiDB-lite"/>
    </source>
</evidence>
<reference evidence="10 11" key="1">
    <citation type="submission" date="2017-01" db="EMBL/GenBank/DDBJ databases">
        <authorList>
            <person name="Mah S.A."/>
            <person name="Swanson W.J."/>
            <person name="Moy G.W."/>
            <person name="Vacquier V.D."/>
        </authorList>
    </citation>
    <scope>NUCLEOTIDE SEQUENCE [LARGE SCALE GENOMIC DNA]</scope>
    <source>
        <strain evidence="10 11">DSM 21219</strain>
    </source>
</reference>
<keyword evidence="3" id="KW-0677">Repeat</keyword>
<dbReference type="Proteomes" id="UP000192455">
    <property type="component" value="Unassembled WGS sequence"/>
</dbReference>
<feature type="compositionally biased region" description="Basic and acidic residues" evidence="5">
    <location>
        <begin position="768"/>
        <end position="779"/>
    </location>
</feature>
<protein>
    <recommendedName>
        <fullName evidence="12">Apple domain-containing protein</fullName>
    </recommendedName>
</protein>
<dbReference type="Pfam" id="PF17973">
    <property type="entry name" value="bMG10"/>
    <property type="match status" value="1"/>
</dbReference>
<dbReference type="InterPro" id="IPR001599">
    <property type="entry name" value="Macroglobln_a2"/>
</dbReference>
<feature type="signal peptide" evidence="6">
    <location>
        <begin position="1"/>
        <end position="23"/>
    </location>
</feature>
<dbReference type="Pfam" id="PF00207">
    <property type="entry name" value="A2M"/>
    <property type="match status" value="1"/>
</dbReference>
<dbReference type="Gene3D" id="3.50.4.10">
    <property type="entry name" value="Hepatocyte Growth Factor"/>
    <property type="match status" value="1"/>
</dbReference>
<dbReference type="InterPro" id="IPR011626">
    <property type="entry name" value="Alpha-macroglobulin_TED"/>
</dbReference>
<dbReference type="GO" id="GO:0005615">
    <property type="term" value="C:extracellular space"/>
    <property type="evidence" value="ECO:0007669"/>
    <property type="project" value="InterPro"/>
</dbReference>
<keyword evidence="2 6" id="KW-0732">Signal</keyword>
<keyword evidence="4" id="KW-1015">Disulfide bond</keyword>
<dbReference type="SUPFAM" id="SSF48239">
    <property type="entry name" value="Terpenoid cyclases/Protein prenyltransferases"/>
    <property type="match status" value="1"/>
</dbReference>
<dbReference type="Pfam" id="PF01835">
    <property type="entry name" value="MG2"/>
    <property type="match status" value="1"/>
</dbReference>
<dbReference type="InterPro" id="IPR041462">
    <property type="entry name" value="Bact_A2M_MG6"/>
</dbReference>
<dbReference type="SMART" id="SM01359">
    <property type="entry name" value="A2M_N_2"/>
    <property type="match status" value="1"/>
</dbReference>
<dbReference type="InterPro" id="IPR049120">
    <property type="entry name" value="A2M_bMG2"/>
</dbReference>
<dbReference type="OrthoDB" id="9767116at2"/>
<dbReference type="Pfam" id="PF17962">
    <property type="entry name" value="bMG6"/>
    <property type="match status" value="1"/>
</dbReference>
<name>A0A1R3WSM0_9RHOB</name>
<dbReference type="RefSeq" id="WP_076650107.1">
    <property type="nucleotide sequence ID" value="NZ_FTPS01000001.1"/>
</dbReference>
<dbReference type="CDD" id="cd02891">
    <property type="entry name" value="A2M_like"/>
    <property type="match status" value="1"/>
</dbReference>
<evidence type="ECO:0000256" key="3">
    <source>
        <dbReference type="ARBA" id="ARBA00022737"/>
    </source>
</evidence>
<dbReference type="InterPro" id="IPR011625">
    <property type="entry name" value="A2M_N_BRD"/>
</dbReference>
<dbReference type="InterPro" id="IPR002890">
    <property type="entry name" value="MG2"/>
</dbReference>